<dbReference type="PaxDb" id="3218-PP1S134_35V6.1"/>
<reference evidence="2" key="3">
    <citation type="submission" date="2020-12" db="UniProtKB">
        <authorList>
            <consortium name="EnsemblPlants"/>
        </authorList>
    </citation>
    <scope>IDENTIFICATION</scope>
</reference>
<dbReference type="EnsemblPlants" id="Pp3c8_21560V3.1">
    <property type="protein sequence ID" value="Pp3c8_21560V3.1"/>
    <property type="gene ID" value="Pp3c8_21560"/>
</dbReference>
<protein>
    <submittedName>
        <fullName evidence="1 2">Uncharacterized protein</fullName>
    </submittedName>
</protein>
<dbReference type="InParanoid" id="A0A2K1K887"/>
<dbReference type="Proteomes" id="UP000006727">
    <property type="component" value="Chromosome 8"/>
</dbReference>
<name>A0A2K1K887_PHYPA</name>
<dbReference type="EMBL" id="ABEU02000008">
    <property type="protein sequence ID" value="PNR49994.1"/>
    <property type="molecule type" value="Genomic_DNA"/>
</dbReference>
<evidence type="ECO:0000313" key="1">
    <source>
        <dbReference type="EMBL" id="PNR49994.1"/>
    </source>
</evidence>
<dbReference type="Gramene" id="Pp3c8_21560V3.1">
    <property type="protein sequence ID" value="Pp3c8_21560V3.1"/>
    <property type="gene ID" value="Pp3c8_21560"/>
</dbReference>
<keyword evidence="3" id="KW-1185">Reference proteome</keyword>
<organism evidence="1">
    <name type="scientific">Physcomitrium patens</name>
    <name type="common">Spreading-leaved earth moss</name>
    <name type="synonym">Physcomitrella patens</name>
    <dbReference type="NCBI Taxonomy" id="3218"/>
    <lineage>
        <taxon>Eukaryota</taxon>
        <taxon>Viridiplantae</taxon>
        <taxon>Streptophyta</taxon>
        <taxon>Embryophyta</taxon>
        <taxon>Bryophyta</taxon>
        <taxon>Bryophytina</taxon>
        <taxon>Bryopsida</taxon>
        <taxon>Funariidae</taxon>
        <taxon>Funariales</taxon>
        <taxon>Funariaceae</taxon>
        <taxon>Physcomitrium</taxon>
    </lineage>
</organism>
<accession>A0A2K1K887</accession>
<reference evidence="1 3" key="2">
    <citation type="journal article" date="2018" name="Plant J.">
        <title>The Physcomitrella patens chromosome-scale assembly reveals moss genome structure and evolution.</title>
        <authorList>
            <person name="Lang D."/>
            <person name="Ullrich K.K."/>
            <person name="Murat F."/>
            <person name="Fuchs J."/>
            <person name="Jenkins J."/>
            <person name="Haas F.B."/>
            <person name="Piednoel M."/>
            <person name="Gundlach H."/>
            <person name="Van Bel M."/>
            <person name="Meyberg R."/>
            <person name="Vives C."/>
            <person name="Morata J."/>
            <person name="Symeonidi A."/>
            <person name="Hiss M."/>
            <person name="Muchero W."/>
            <person name="Kamisugi Y."/>
            <person name="Saleh O."/>
            <person name="Blanc G."/>
            <person name="Decker E.L."/>
            <person name="van Gessel N."/>
            <person name="Grimwood J."/>
            <person name="Hayes R.D."/>
            <person name="Graham S.W."/>
            <person name="Gunter L.E."/>
            <person name="McDaniel S.F."/>
            <person name="Hoernstein S.N.W."/>
            <person name="Larsson A."/>
            <person name="Li F.W."/>
            <person name="Perroud P.F."/>
            <person name="Phillips J."/>
            <person name="Ranjan P."/>
            <person name="Rokshar D.S."/>
            <person name="Rothfels C.J."/>
            <person name="Schneider L."/>
            <person name="Shu S."/>
            <person name="Stevenson D.W."/>
            <person name="Thummler F."/>
            <person name="Tillich M."/>
            <person name="Villarreal Aguilar J.C."/>
            <person name="Widiez T."/>
            <person name="Wong G.K."/>
            <person name="Wymore A."/>
            <person name="Zhang Y."/>
            <person name="Zimmer A.D."/>
            <person name="Quatrano R.S."/>
            <person name="Mayer K.F.X."/>
            <person name="Goodstein D."/>
            <person name="Casacuberta J.M."/>
            <person name="Vandepoele K."/>
            <person name="Reski R."/>
            <person name="Cuming A.C."/>
            <person name="Tuskan G.A."/>
            <person name="Maumus F."/>
            <person name="Salse J."/>
            <person name="Schmutz J."/>
            <person name="Rensing S.A."/>
        </authorList>
    </citation>
    <scope>NUCLEOTIDE SEQUENCE [LARGE SCALE GENOMIC DNA]</scope>
    <source>
        <strain evidence="2 3">cv. Gransden 2004</strain>
    </source>
</reference>
<dbReference type="AlphaFoldDB" id="A0A2K1K887"/>
<evidence type="ECO:0000313" key="2">
    <source>
        <dbReference type="EnsemblPlants" id="Pp3c8_21560V3.1"/>
    </source>
</evidence>
<evidence type="ECO:0000313" key="3">
    <source>
        <dbReference type="Proteomes" id="UP000006727"/>
    </source>
</evidence>
<reference evidence="1 3" key="1">
    <citation type="journal article" date="2008" name="Science">
        <title>The Physcomitrella genome reveals evolutionary insights into the conquest of land by plants.</title>
        <authorList>
            <person name="Rensing S."/>
            <person name="Lang D."/>
            <person name="Zimmer A."/>
            <person name="Terry A."/>
            <person name="Salamov A."/>
            <person name="Shapiro H."/>
            <person name="Nishiyama T."/>
            <person name="Perroud P.-F."/>
            <person name="Lindquist E."/>
            <person name="Kamisugi Y."/>
            <person name="Tanahashi T."/>
            <person name="Sakakibara K."/>
            <person name="Fujita T."/>
            <person name="Oishi K."/>
            <person name="Shin-I T."/>
            <person name="Kuroki Y."/>
            <person name="Toyoda A."/>
            <person name="Suzuki Y."/>
            <person name="Hashimoto A."/>
            <person name="Yamaguchi K."/>
            <person name="Sugano A."/>
            <person name="Kohara Y."/>
            <person name="Fujiyama A."/>
            <person name="Anterola A."/>
            <person name="Aoki S."/>
            <person name="Ashton N."/>
            <person name="Barbazuk W.B."/>
            <person name="Barker E."/>
            <person name="Bennetzen J."/>
            <person name="Bezanilla M."/>
            <person name="Blankenship R."/>
            <person name="Cho S.H."/>
            <person name="Dutcher S."/>
            <person name="Estelle M."/>
            <person name="Fawcett J.A."/>
            <person name="Gundlach H."/>
            <person name="Hanada K."/>
            <person name="Heyl A."/>
            <person name="Hicks K.A."/>
            <person name="Hugh J."/>
            <person name="Lohr M."/>
            <person name="Mayer K."/>
            <person name="Melkozernov A."/>
            <person name="Murata T."/>
            <person name="Nelson D."/>
            <person name="Pils B."/>
            <person name="Prigge M."/>
            <person name="Reiss B."/>
            <person name="Renner T."/>
            <person name="Rombauts S."/>
            <person name="Rushton P."/>
            <person name="Sanderfoot A."/>
            <person name="Schween G."/>
            <person name="Shiu S.-H."/>
            <person name="Stueber K."/>
            <person name="Theodoulou F.L."/>
            <person name="Tu H."/>
            <person name="Van de Peer Y."/>
            <person name="Verrier P.J."/>
            <person name="Waters E."/>
            <person name="Wood A."/>
            <person name="Yang L."/>
            <person name="Cove D."/>
            <person name="Cuming A."/>
            <person name="Hasebe M."/>
            <person name="Lucas S."/>
            <person name="Mishler D.B."/>
            <person name="Reski R."/>
            <person name="Grigoriev I."/>
            <person name="Quatrano R.S."/>
            <person name="Boore J.L."/>
        </authorList>
    </citation>
    <scope>NUCLEOTIDE SEQUENCE [LARGE SCALE GENOMIC DNA]</scope>
    <source>
        <strain evidence="2 3">cv. Gransden 2004</strain>
    </source>
</reference>
<gene>
    <name evidence="1" type="ORF">PHYPA_011891</name>
</gene>
<sequence length="77" mass="8505">MCPIGLEAVVVSLIVYIAKVWETKVGAFYDNLRKLVATAAGYPQLDEGAQTDMPIRFMLNTELKSASALYEDSQSDF</sequence>
<proteinExistence type="predicted"/>